<proteinExistence type="predicted"/>
<dbReference type="EMBL" id="LAZR01058603">
    <property type="protein sequence ID" value="KKK69531.1"/>
    <property type="molecule type" value="Genomic_DNA"/>
</dbReference>
<dbReference type="Pfam" id="PF06381">
    <property type="entry name" value="Phage_portal_3"/>
    <property type="match status" value="1"/>
</dbReference>
<dbReference type="InterPro" id="IPR024459">
    <property type="entry name" value="Acb1-like_N"/>
</dbReference>
<protein>
    <recommendedName>
        <fullName evidence="1">Anti-CBASS protein Acb1-like N-terminal domain-containing protein</fullName>
    </recommendedName>
</protein>
<evidence type="ECO:0000313" key="2">
    <source>
        <dbReference type="EMBL" id="KKK69531.1"/>
    </source>
</evidence>
<gene>
    <name evidence="2" type="ORF">LCGC14_2933090</name>
</gene>
<comment type="caution">
    <text evidence="2">The sequence shown here is derived from an EMBL/GenBank/DDBJ whole genome shotgun (WGS) entry which is preliminary data.</text>
</comment>
<reference evidence="2" key="1">
    <citation type="journal article" date="2015" name="Nature">
        <title>Complex archaea that bridge the gap between prokaryotes and eukaryotes.</title>
        <authorList>
            <person name="Spang A."/>
            <person name="Saw J.H."/>
            <person name="Jorgensen S.L."/>
            <person name="Zaremba-Niedzwiedzka K."/>
            <person name="Martijn J."/>
            <person name="Lind A.E."/>
            <person name="van Eijk R."/>
            <person name="Schleper C."/>
            <person name="Guy L."/>
            <person name="Ettema T.J."/>
        </authorList>
    </citation>
    <scope>NUCLEOTIDE SEQUENCE</scope>
</reference>
<name>A0A0F9ABB6_9ZZZZ</name>
<accession>A0A0F9ABB6</accession>
<evidence type="ECO:0000259" key="1">
    <source>
        <dbReference type="Pfam" id="PF06381"/>
    </source>
</evidence>
<dbReference type="AlphaFoldDB" id="A0A0F9ABB6"/>
<feature type="domain" description="Anti-CBASS protein Acb1-like N-terminal" evidence="1">
    <location>
        <begin position="63"/>
        <end position="229"/>
    </location>
</feature>
<organism evidence="2">
    <name type="scientific">marine sediment metagenome</name>
    <dbReference type="NCBI Taxonomy" id="412755"/>
    <lineage>
        <taxon>unclassified sequences</taxon>
        <taxon>metagenomes</taxon>
        <taxon>ecological metagenomes</taxon>
    </lineage>
</organism>
<sequence length="230" mass="26679">MSEVTVQDAPPPVVIDQPTAVNLARHYQRRYDRWENETNRFGSNTDPISVTRYQPGIFLNRIQLDNLYEFDWISAKIVDIPAEDAFRKWITLHHETDPAKAEAAKKILDKWNLRGHLLEGERLARLHGGALVVFGAFDGTEVSEPLDIEKIRQVKWIDVVDRWIAVPHTFFRDPEESNFGDVESYLIHRIRVSGSDTSIVHSSRVIRFDGRYVPPLRRLRNFGWHNSVLV</sequence>
<feature type="non-terminal residue" evidence="2">
    <location>
        <position position="230"/>
    </location>
</feature>